<dbReference type="CDD" id="cd18793">
    <property type="entry name" value="SF2_C_SNF"/>
    <property type="match status" value="1"/>
</dbReference>
<dbReference type="InterPro" id="IPR001650">
    <property type="entry name" value="Helicase_C-like"/>
</dbReference>
<evidence type="ECO:0000259" key="2">
    <source>
        <dbReference type="PROSITE" id="PS51194"/>
    </source>
</evidence>
<dbReference type="Gene3D" id="3.40.50.300">
    <property type="entry name" value="P-loop containing nucleotide triphosphate hydrolases"/>
    <property type="match status" value="1"/>
</dbReference>
<dbReference type="SUPFAM" id="SSF52540">
    <property type="entry name" value="P-loop containing nucleoside triphosphate hydrolases"/>
    <property type="match status" value="1"/>
</dbReference>
<evidence type="ECO:0000313" key="3">
    <source>
        <dbReference type="EMBL" id="KAK5182173.1"/>
    </source>
</evidence>
<keyword evidence="4" id="KW-1185">Reference proteome</keyword>
<feature type="non-terminal residue" evidence="3">
    <location>
        <position position="1"/>
    </location>
</feature>
<organism evidence="3 4">
    <name type="scientific">Cryomyces antarcticus</name>
    <dbReference type="NCBI Taxonomy" id="329879"/>
    <lineage>
        <taxon>Eukaryota</taxon>
        <taxon>Fungi</taxon>
        <taxon>Dikarya</taxon>
        <taxon>Ascomycota</taxon>
        <taxon>Pezizomycotina</taxon>
        <taxon>Dothideomycetes</taxon>
        <taxon>Dothideomycetes incertae sedis</taxon>
        <taxon>Cryomyces</taxon>
    </lineage>
</organism>
<comment type="caution">
    <text evidence="3">The sequence shown here is derived from an EMBL/GenBank/DDBJ whole genome shotgun (WGS) entry which is preliminary data.</text>
</comment>
<accession>A0ABR0LKD3</accession>
<dbReference type="Pfam" id="PF00271">
    <property type="entry name" value="Helicase_C"/>
    <property type="match status" value="1"/>
</dbReference>
<proteinExistence type="predicted"/>
<feature type="non-terminal residue" evidence="3">
    <location>
        <position position="186"/>
    </location>
</feature>
<dbReference type="InterPro" id="IPR027417">
    <property type="entry name" value="P-loop_NTPase"/>
</dbReference>
<dbReference type="EMBL" id="JAVRRA010019289">
    <property type="protein sequence ID" value="KAK5182173.1"/>
    <property type="molecule type" value="Genomic_DNA"/>
</dbReference>
<dbReference type="PROSITE" id="PS51194">
    <property type="entry name" value="HELICASE_CTER"/>
    <property type="match status" value="1"/>
</dbReference>
<evidence type="ECO:0000256" key="1">
    <source>
        <dbReference type="ARBA" id="ARBA00022801"/>
    </source>
</evidence>
<keyword evidence="1" id="KW-0378">Hydrolase</keyword>
<gene>
    <name evidence="3" type="ORF">LTR16_010268</name>
</gene>
<evidence type="ECO:0000313" key="4">
    <source>
        <dbReference type="Proteomes" id="UP001357485"/>
    </source>
</evidence>
<sequence length="186" mass="21136">ELERKAAGGEVDAWEESKRIMQQAVEQEQNDSRQKSAWSRLMNLILQLRKCCNHPYLLPNAAPDPYYVGDHVIRASGKFIVLEKLIDELVLKKRKKILIFAGLTRVLDCCEDLLALKGGLGENFRYLRLDGSTGRARRNLAIRMFNDRQSEYQVMLISTRAGGLGINLASASDVIFLDEDWNPQIT</sequence>
<reference evidence="3 4" key="1">
    <citation type="submission" date="2023-08" db="EMBL/GenBank/DDBJ databases">
        <title>Black Yeasts Isolated from many extreme environments.</title>
        <authorList>
            <person name="Coleine C."/>
            <person name="Stajich J.E."/>
            <person name="Selbmann L."/>
        </authorList>
    </citation>
    <scope>NUCLEOTIDE SEQUENCE [LARGE SCALE GENOMIC DNA]</scope>
    <source>
        <strain evidence="3 4">CCFEE 536</strain>
    </source>
</reference>
<dbReference type="InterPro" id="IPR049730">
    <property type="entry name" value="SNF2/RAD54-like_C"/>
</dbReference>
<dbReference type="PANTHER" id="PTHR10799">
    <property type="entry name" value="SNF2/RAD54 HELICASE FAMILY"/>
    <property type="match status" value="1"/>
</dbReference>
<dbReference type="Proteomes" id="UP001357485">
    <property type="component" value="Unassembled WGS sequence"/>
</dbReference>
<feature type="domain" description="Helicase C-terminal" evidence="2">
    <location>
        <begin position="85"/>
        <end position="186"/>
    </location>
</feature>
<name>A0ABR0LKD3_9PEZI</name>
<protein>
    <recommendedName>
        <fullName evidence="2">Helicase C-terminal domain-containing protein</fullName>
    </recommendedName>
</protein>